<evidence type="ECO:0000313" key="1">
    <source>
        <dbReference type="EMBL" id="KAF0891605.1"/>
    </source>
</evidence>
<dbReference type="EMBL" id="SPHZ02000011">
    <property type="protein sequence ID" value="KAF0891607.1"/>
    <property type="molecule type" value="Genomic_DNA"/>
</dbReference>
<accession>A0A6G1BTE1</accession>
<dbReference type="AlphaFoldDB" id="A0A6G1BTE1"/>
<gene>
    <name evidence="1" type="ORF">E2562_010594</name>
</gene>
<name>A0A6G1BTE1_9ORYZ</name>
<comment type="caution">
    <text evidence="1">The sequence shown here is derived from an EMBL/GenBank/DDBJ whole genome shotgun (WGS) entry which is preliminary data.</text>
</comment>
<dbReference type="Proteomes" id="UP000479710">
    <property type="component" value="Unassembled WGS sequence"/>
</dbReference>
<dbReference type="EMBL" id="SPHZ02000011">
    <property type="protein sequence ID" value="KAF0891606.1"/>
    <property type="molecule type" value="Genomic_DNA"/>
</dbReference>
<evidence type="ECO:0000313" key="2">
    <source>
        <dbReference type="Proteomes" id="UP000479710"/>
    </source>
</evidence>
<proteinExistence type="predicted"/>
<sequence length="98" mass="10903">MGCEELASVRGCMAARSLDRNTNRQLDGSTTAFSQLCYTEQKVQHITKTRNLLTLAVASLEATVITQSTSHTSPHLSLLLRSNGQHRKLYIRIGCKDR</sequence>
<reference evidence="1 2" key="1">
    <citation type="submission" date="2019-11" db="EMBL/GenBank/DDBJ databases">
        <title>Whole genome sequence of Oryza granulata.</title>
        <authorList>
            <person name="Li W."/>
        </authorList>
    </citation>
    <scope>NUCLEOTIDE SEQUENCE [LARGE SCALE GENOMIC DNA]</scope>
    <source>
        <strain evidence="2">cv. Menghai</strain>
        <tissue evidence="1">Leaf</tissue>
    </source>
</reference>
<dbReference type="EMBL" id="SPHZ02000011">
    <property type="protein sequence ID" value="KAF0891605.1"/>
    <property type="molecule type" value="Genomic_DNA"/>
</dbReference>
<protein>
    <submittedName>
        <fullName evidence="1">Uncharacterized protein</fullName>
    </submittedName>
</protein>
<organism evidence="1 2">
    <name type="scientific">Oryza meyeriana var. granulata</name>
    <dbReference type="NCBI Taxonomy" id="110450"/>
    <lineage>
        <taxon>Eukaryota</taxon>
        <taxon>Viridiplantae</taxon>
        <taxon>Streptophyta</taxon>
        <taxon>Embryophyta</taxon>
        <taxon>Tracheophyta</taxon>
        <taxon>Spermatophyta</taxon>
        <taxon>Magnoliopsida</taxon>
        <taxon>Liliopsida</taxon>
        <taxon>Poales</taxon>
        <taxon>Poaceae</taxon>
        <taxon>BOP clade</taxon>
        <taxon>Oryzoideae</taxon>
        <taxon>Oryzeae</taxon>
        <taxon>Oryzinae</taxon>
        <taxon>Oryza</taxon>
        <taxon>Oryza meyeriana</taxon>
    </lineage>
</organism>
<keyword evidence="2" id="KW-1185">Reference proteome</keyword>
<dbReference type="EMBL" id="SPHZ02000011">
    <property type="protein sequence ID" value="KAF0891608.1"/>
    <property type="molecule type" value="Genomic_DNA"/>
</dbReference>